<accession>A0AC61PJG5</accession>
<dbReference type="Proteomes" id="UP000192328">
    <property type="component" value="Unassembled WGS sequence"/>
</dbReference>
<keyword evidence="2" id="KW-1185">Reference proteome</keyword>
<gene>
    <name evidence="1" type="ORF">SAMN06297397_0908</name>
</gene>
<dbReference type="EMBL" id="FWXZ01000001">
    <property type="protein sequence ID" value="SMC43023.1"/>
    <property type="molecule type" value="Genomic_DNA"/>
</dbReference>
<evidence type="ECO:0000313" key="2">
    <source>
        <dbReference type="Proteomes" id="UP000192328"/>
    </source>
</evidence>
<evidence type="ECO:0000313" key="1">
    <source>
        <dbReference type="EMBL" id="SMC43023.1"/>
    </source>
</evidence>
<reference evidence="1" key="1">
    <citation type="submission" date="2017-04" db="EMBL/GenBank/DDBJ databases">
        <authorList>
            <person name="Varghese N."/>
            <person name="Submissions S."/>
        </authorList>
    </citation>
    <scope>NUCLEOTIDE SEQUENCE</scope>
    <source>
        <strain evidence="1">WTE2008</strain>
    </source>
</reference>
<name>A0AC61PJG5_9FIRM</name>
<sequence>MNIRKSTESTKLTIALEGRLDTTTAPQLEGELATALDGITDLIFDLADLDYISSAGLRVLLSAQKKMNKQGSMIVRHSKPEIMEIFDVTGFTDILTLED</sequence>
<organism evidence="1 2">
    <name type="scientific">Aristaeella lactis</name>
    <dbReference type="NCBI Taxonomy" id="3046383"/>
    <lineage>
        <taxon>Bacteria</taxon>
        <taxon>Bacillati</taxon>
        <taxon>Bacillota</taxon>
        <taxon>Clostridia</taxon>
        <taxon>Eubacteriales</taxon>
        <taxon>Aristaeellaceae</taxon>
        <taxon>Aristaeella</taxon>
    </lineage>
</organism>
<comment type="caution">
    <text evidence="1">The sequence shown here is derived from an EMBL/GenBank/DDBJ whole genome shotgun (WGS) entry which is preliminary data.</text>
</comment>
<proteinExistence type="predicted"/>
<protein>
    <submittedName>
        <fullName evidence="1">Anti-sigma B factor antagonist</fullName>
    </submittedName>
</protein>